<dbReference type="SUPFAM" id="SSF81901">
    <property type="entry name" value="HCP-like"/>
    <property type="match status" value="1"/>
</dbReference>
<dbReference type="AlphaFoldDB" id="A0A096APG0"/>
<dbReference type="Gene3D" id="1.25.40.10">
    <property type="entry name" value="Tetratricopeptide repeat domain"/>
    <property type="match status" value="3"/>
</dbReference>
<dbReference type="EMBL" id="JRNR01000084">
    <property type="protein sequence ID" value="KGF48606.1"/>
    <property type="molecule type" value="Genomic_DNA"/>
</dbReference>
<evidence type="ECO:0000256" key="1">
    <source>
        <dbReference type="ARBA" id="ARBA00022737"/>
    </source>
</evidence>
<dbReference type="PANTHER" id="PTHR44858">
    <property type="entry name" value="TETRATRICOPEPTIDE REPEAT PROTEIN 6"/>
    <property type="match status" value="1"/>
</dbReference>
<comment type="caution">
    <text evidence="4">The sequence shown here is derived from an EMBL/GenBank/DDBJ whole genome shotgun (WGS) entry which is preliminary data.</text>
</comment>
<protein>
    <recommendedName>
        <fullName evidence="6">Tetratricopeptide repeat protein</fullName>
    </recommendedName>
</protein>
<evidence type="ECO:0000256" key="3">
    <source>
        <dbReference type="SAM" id="MobiDB-lite"/>
    </source>
</evidence>
<dbReference type="SMART" id="SM00028">
    <property type="entry name" value="TPR"/>
    <property type="match status" value="6"/>
</dbReference>
<dbReference type="PANTHER" id="PTHR44858:SF1">
    <property type="entry name" value="UDP-N-ACETYLGLUCOSAMINE--PEPTIDE N-ACETYLGLUCOSAMINYLTRANSFERASE SPINDLY-RELATED"/>
    <property type="match status" value="1"/>
</dbReference>
<reference evidence="4 5" key="1">
    <citation type="submission" date="2014-07" db="EMBL/GenBank/DDBJ databases">
        <authorList>
            <person name="McCorrison J."/>
            <person name="Sanka R."/>
            <person name="Torralba M."/>
            <person name="Gillis M."/>
            <person name="Haft D.H."/>
            <person name="Methe B."/>
            <person name="Sutton G."/>
            <person name="Nelson K.E."/>
        </authorList>
    </citation>
    <scope>NUCLEOTIDE SEQUENCE [LARGE SCALE GENOMIC DNA]</scope>
    <source>
        <strain evidence="4 5">DNF00882</strain>
    </source>
</reference>
<dbReference type="InterPro" id="IPR011990">
    <property type="entry name" value="TPR-like_helical_dom_sf"/>
</dbReference>
<evidence type="ECO:0000256" key="2">
    <source>
        <dbReference type="ARBA" id="ARBA00022803"/>
    </source>
</evidence>
<feature type="region of interest" description="Disordered" evidence="3">
    <location>
        <begin position="246"/>
        <end position="294"/>
    </location>
</feature>
<dbReference type="RefSeq" id="WP_036883941.1">
    <property type="nucleotide sequence ID" value="NZ_JRNR01000084.1"/>
</dbReference>
<accession>A0A096APG0</accession>
<proteinExistence type="predicted"/>
<organism evidence="4 5">
    <name type="scientific">Prevotella disiens DNF00882</name>
    <dbReference type="NCBI Taxonomy" id="1401075"/>
    <lineage>
        <taxon>Bacteria</taxon>
        <taxon>Pseudomonadati</taxon>
        <taxon>Bacteroidota</taxon>
        <taxon>Bacteroidia</taxon>
        <taxon>Bacteroidales</taxon>
        <taxon>Prevotellaceae</taxon>
        <taxon>Prevotella</taxon>
    </lineage>
</organism>
<sequence>MNFFQKLFGGKDEAKEETKVQNEAKDFDVLKYDGVRAMKTGEVDYAIRCFKHALEIQEDLEIHDYLSVSYIAKSMLSEAYDELQILSEAQPDNIQIYIRMANIAFMMENYGVMATACEKAILLDKENAEAHYLYAQACKGQGDDVNTIAMATKAISLNEKYGDAYLLRGETHLRMEQLEEATTDADWLVEHTDNNEDVLLLKARIERAATRNDESIAWFTKAIDANPFSYAAFKERCEVYSAIGEEEKAKEDAERAEELMPETTENGEEKAEETPENIEQKLNNKYKEMNPYGF</sequence>
<keyword evidence="1" id="KW-0677">Repeat</keyword>
<evidence type="ECO:0000313" key="4">
    <source>
        <dbReference type="EMBL" id="KGF48606.1"/>
    </source>
</evidence>
<keyword evidence="2" id="KW-0802">TPR repeat</keyword>
<dbReference type="InterPro" id="IPR050498">
    <property type="entry name" value="Ycf3"/>
</dbReference>
<evidence type="ECO:0000313" key="5">
    <source>
        <dbReference type="Proteomes" id="UP000029538"/>
    </source>
</evidence>
<name>A0A096APG0_9BACT</name>
<dbReference type="Proteomes" id="UP000029538">
    <property type="component" value="Unassembled WGS sequence"/>
</dbReference>
<gene>
    <name evidence="4" type="ORF">HMPREF0654_08505</name>
</gene>
<evidence type="ECO:0008006" key="6">
    <source>
        <dbReference type="Google" id="ProtNLM"/>
    </source>
</evidence>
<dbReference type="InterPro" id="IPR019734">
    <property type="entry name" value="TPR_rpt"/>
</dbReference>
<feature type="compositionally biased region" description="Basic and acidic residues" evidence="3">
    <location>
        <begin position="246"/>
        <end position="258"/>
    </location>
</feature>